<feature type="region of interest" description="Disordered" evidence="1">
    <location>
        <begin position="367"/>
        <end position="390"/>
    </location>
</feature>
<evidence type="ECO:0000256" key="1">
    <source>
        <dbReference type="SAM" id="MobiDB-lite"/>
    </source>
</evidence>
<sequence>MPSQITIQNYEEFFLLYVDNELSAAERETVDEFVRLHPHLAEELEMLQQVQLLDEPLLFGDKESLYRKESEDITLANCEEQFLLFVDDELSPEAKEKVETFVLQHPAVQEGFTLLKQTRLEAETIVFPGKSSLYRKEEKERPVFYLRWQRIAVAAAIIGLAVAVWSVLPGDQTTGSAPQQNIAQAGAKNNAGAATRNAGIDPSANKENNNGTALVENGQSPSSQTATNNVVLKQNNGVAVVAPNTNNNTAVAIEQPAGANNSLLAAADLPKATEIRGETVSTDNHNSFQTAVTSTQRVNTDHAALENHAGTASSTDAVSGGPNNNEAQPAVYRELDTEDEKKSLLLGSLEINKDKLRGFFRKAGSIFRSKSKTEDEKTESRPSSNTRAIR</sequence>
<accession>A0ABW9ZR09</accession>
<dbReference type="Proteomes" id="UP000753802">
    <property type="component" value="Unassembled WGS sequence"/>
</dbReference>
<feature type="compositionally biased region" description="Polar residues" evidence="1">
    <location>
        <begin position="205"/>
        <end position="225"/>
    </location>
</feature>
<name>A0ABW9ZR09_9BACT</name>
<organism evidence="2 3">
    <name type="scientific">Sediminibacterium roseum</name>
    <dbReference type="NCBI Taxonomy" id="1978412"/>
    <lineage>
        <taxon>Bacteria</taxon>
        <taxon>Pseudomonadati</taxon>
        <taxon>Bacteroidota</taxon>
        <taxon>Chitinophagia</taxon>
        <taxon>Chitinophagales</taxon>
        <taxon>Chitinophagaceae</taxon>
        <taxon>Sediminibacterium</taxon>
    </lineage>
</organism>
<dbReference type="RefSeq" id="WP_161816802.1">
    <property type="nucleotide sequence ID" value="NZ_JAACJS010000002.1"/>
</dbReference>
<evidence type="ECO:0000313" key="2">
    <source>
        <dbReference type="EMBL" id="NCI48478.1"/>
    </source>
</evidence>
<keyword evidence="3" id="KW-1185">Reference proteome</keyword>
<proteinExistence type="predicted"/>
<feature type="region of interest" description="Disordered" evidence="1">
    <location>
        <begin position="185"/>
        <end position="225"/>
    </location>
</feature>
<gene>
    <name evidence="2" type="ORF">GWC95_00995</name>
</gene>
<protein>
    <submittedName>
        <fullName evidence="2">Uncharacterized protein</fullName>
    </submittedName>
</protein>
<feature type="compositionally biased region" description="Low complexity" evidence="1">
    <location>
        <begin position="185"/>
        <end position="199"/>
    </location>
</feature>
<comment type="caution">
    <text evidence="2">The sequence shown here is derived from an EMBL/GenBank/DDBJ whole genome shotgun (WGS) entry which is preliminary data.</text>
</comment>
<feature type="compositionally biased region" description="Basic and acidic residues" evidence="1">
    <location>
        <begin position="371"/>
        <end position="380"/>
    </location>
</feature>
<dbReference type="EMBL" id="JAACJS010000002">
    <property type="protein sequence ID" value="NCI48478.1"/>
    <property type="molecule type" value="Genomic_DNA"/>
</dbReference>
<reference evidence="2 3" key="1">
    <citation type="submission" date="2020-01" db="EMBL/GenBank/DDBJ databases">
        <title>Genome analysis.</title>
        <authorList>
            <person name="Wu S."/>
            <person name="Wang G."/>
        </authorList>
    </citation>
    <scope>NUCLEOTIDE SEQUENCE [LARGE SCALE GENOMIC DNA]</scope>
    <source>
        <strain evidence="2 3">SYL130</strain>
    </source>
</reference>
<feature type="compositionally biased region" description="Polar residues" evidence="1">
    <location>
        <begin position="381"/>
        <end position="390"/>
    </location>
</feature>
<evidence type="ECO:0000313" key="3">
    <source>
        <dbReference type="Proteomes" id="UP000753802"/>
    </source>
</evidence>